<keyword evidence="2" id="KW-1185">Reference proteome</keyword>
<dbReference type="InterPro" id="IPR018788">
    <property type="entry name" value="Proteasome_assmbl_chp_3"/>
</dbReference>
<name>A0A8C3X2F3_9CETA</name>
<dbReference type="Proteomes" id="UP000694540">
    <property type="component" value="Unplaced"/>
</dbReference>
<dbReference type="Ensembl" id="ENSCWAT00000026876.1">
    <property type="protein sequence ID" value="ENSCWAP00000024786.1"/>
    <property type="gene ID" value="ENSCWAG00000018881.1"/>
</dbReference>
<sequence length="179" mass="19573">MEGKPLVTLKQKTVVVCDVPTQVVCTAFSSHILVVVTQFGETDTLVSLEPSNTTSDISKPVLATKVLPGQDKPLIQVFAKNLVAFVSQEAGNRAVLLAVAVKDRSMEGVTALKEAIRTCQVVLWTCQQPLLLPIRTKWNSDTFLSIWRPSFSQKEEHSQVVALETGRNLHISGRLCFGG</sequence>
<organism evidence="1 2">
    <name type="scientific">Catagonus wagneri</name>
    <name type="common">Chacoan peccary</name>
    <dbReference type="NCBI Taxonomy" id="51154"/>
    <lineage>
        <taxon>Eukaryota</taxon>
        <taxon>Metazoa</taxon>
        <taxon>Chordata</taxon>
        <taxon>Craniata</taxon>
        <taxon>Vertebrata</taxon>
        <taxon>Euteleostomi</taxon>
        <taxon>Mammalia</taxon>
        <taxon>Eutheria</taxon>
        <taxon>Laurasiatheria</taxon>
        <taxon>Artiodactyla</taxon>
        <taxon>Suina</taxon>
        <taxon>Tayassuidae</taxon>
        <taxon>Catagonus</taxon>
    </lineage>
</organism>
<evidence type="ECO:0000313" key="2">
    <source>
        <dbReference type="Proteomes" id="UP000694540"/>
    </source>
</evidence>
<protein>
    <recommendedName>
        <fullName evidence="3">Proteasome assembly chaperone 3</fullName>
    </recommendedName>
</protein>
<evidence type="ECO:0000313" key="1">
    <source>
        <dbReference type="Ensembl" id="ENSCWAP00000024786.1"/>
    </source>
</evidence>
<dbReference type="PANTHER" id="PTHR31051">
    <property type="entry name" value="PROTEASOME ASSEMBLY CHAPERONE 3"/>
    <property type="match status" value="1"/>
</dbReference>
<dbReference type="GeneTree" id="ENSGT00390000000324"/>
<dbReference type="InterPro" id="IPR053720">
    <property type="entry name" value="Psm_Assembly_Chaperone"/>
</dbReference>
<dbReference type="Gene3D" id="3.30.230.90">
    <property type="match status" value="1"/>
</dbReference>
<accession>A0A8C3X2F3</accession>
<dbReference type="Pfam" id="PF10178">
    <property type="entry name" value="PAC3"/>
    <property type="match status" value="1"/>
</dbReference>
<dbReference type="AlphaFoldDB" id="A0A8C3X2F3"/>
<reference evidence="1" key="1">
    <citation type="submission" date="2025-08" db="UniProtKB">
        <authorList>
            <consortium name="Ensembl"/>
        </authorList>
    </citation>
    <scope>IDENTIFICATION</scope>
</reference>
<reference evidence="1" key="2">
    <citation type="submission" date="2025-09" db="UniProtKB">
        <authorList>
            <consortium name="Ensembl"/>
        </authorList>
    </citation>
    <scope>IDENTIFICATION</scope>
</reference>
<evidence type="ECO:0008006" key="3">
    <source>
        <dbReference type="Google" id="ProtNLM"/>
    </source>
</evidence>
<proteinExistence type="predicted"/>
<dbReference type="PANTHER" id="PTHR31051:SF1">
    <property type="entry name" value="PROTEASOME ASSEMBLY CHAPERONE 3"/>
    <property type="match status" value="1"/>
</dbReference>
<dbReference type="GO" id="GO:0043248">
    <property type="term" value="P:proteasome assembly"/>
    <property type="evidence" value="ECO:0007669"/>
    <property type="project" value="InterPro"/>
</dbReference>